<proteinExistence type="predicted"/>
<comment type="caution">
    <text evidence="2">The sequence shown here is derived from an EMBL/GenBank/DDBJ whole genome shotgun (WGS) entry which is preliminary data.</text>
</comment>
<reference evidence="2 3" key="1">
    <citation type="journal article" date="2014" name="Genome Announc.">
        <title>Draft Genome Sequences of Two Isolates of the Roseobacter Group, Sulfitobacter sp. Strains 3SOLIMAR09 and 1FIGIMAR09, from Harbors of Mallorca Island (Mediterranean Sea).</title>
        <authorList>
            <person name="Mas-Llado M."/>
            <person name="Pina-Villalonga J.M."/>
            <person name="Brunet-Galmes I."/>
            <person name="Nogales B."/>
            <person name="Bosch R."/>
        </authorList>
    </citation>
    <scope>NUCLEOTIDE SEQUENCE [LARGE SCALE GENOMIC DNA]</scope>
    <source>
        <strain evidence="2 3">1FIGIMAR09</strain>
    </source>
</reference>
<gene>
    <name evidence="2" type="ORF">PM02_01885</name>
</gene>
<keyword evidence="3" id="KW-1185">Reference proteome</keyword>
<feature type="region of interest" description="Disordered" evidence="1">
    <location>
        <begin position="1"/>
        <end position="119"/>
    </location>
</feature>
<name>A0A061SXM9_9RHOB</name>
<feature type="compositionally biased region" description="Basic and acidic residues" evidence="1">
    <location>
        <begin position="9"/>
        <end position="22"/>
    </location>
</feature>
<dbReference type="AlphaFoldDB" id="A0A061SXM9"/>
<sequence>MTQSGGRQHNGEPQRNPDKDHTGQQPNDQARKGAAAQACGHADHRAKGRGTNDDGNRGEQLHQPDKDRPPDIRQHNGRGRAQFIDVICPAEQDMPVPQDRHQHIPQQSTKPEYREQSNLARGGQDHILRVRLQGGDGIGQQDHGHQRAAQHQQDGRHHNFERCAGFEHQHANGM</sequence>
<evidence type="ECO:0000313" key="2">
    <source>
        <dbReference type="EMBL" id="KAJ05048.1"/>
    </source>
</evidence>
<dbReference type="EMBL" id="JEMU01000001">
    <property type="protein sequence ID" value="KAJ05048.1"/>
    <property type="molecule type" value="Genomic_DNA"/>
</dbReference>
<protein>
    <submittedName>
        <fullName evidence="2">Uncharacterized protein</fullName>
    </submittedName>
</protein>
<feature type="compositionally biased region" description="Basic and acidic residues" evidence="1">
    <location>
        <begin position="41"/>
        <end position="74"/>
    </location>
</feature>
<evidence type="ECO:0000256" key="1">
    <source>
        <dbReference type="SAM" id="MobiDB-lite"/>
    </source>
</evidence>
<evidence type="ECO:0000313" key="3">
    <source>
        <dbReference type="Proteomes" id="UP000027337"/>
    </source>
</evidence>
<dbReference type="Proteomes" id="UP000027337">
    <property type="component" value="Unassembled WGS sequence"/>
</dbReference>
<accession>A0A061SXM9</accession>
<organism evidence="2 3">
    <name type="scientific">Sulfitobacter mediterraneus</name>
    <dbReference type="NCBI Taxonomy" id="83219"/>
    <lineage>
        <taxon>Bacteria</taxon>
        <taxon>Pseudomonadati</taxon>
        <taxon>Pseudomonadota</taxon>
        <taxon>Alphaproteobacteria</taxon>
        <taxon>Rhodobacterales</taxon>
        <taxon>Roseobacteraceae</taxon>
        <taxon>Sulfitobacter</taxon>
    </lineage>
</organism>
<feature type="region of interest" description="Disordered" evidence="1">
    <location>
        <begin position="135"/>
        <end position="156"/>
    </location>
</feature>